<evidence type="ECO:0000313" key="11">
    <source>
        <dbReference type="RefSeq" id="NP_001037911.1"/>
    </source>
</evidence>
<dbReference type="Gene3D" id="2.60.40.4100">
    <property type="entry name" value="Zona pellucida, ZP-C domain"/>
    <property type="match status" value="1"/>
</dbReference>
<dbReference type="OrthoDB" id="9987373at2759"/>
<reference evidence="9" key="2">
    <citation type="journal article" date="2010" name="Science">
        <title>The genome of the Western clawed frog Xenopus tropicalis.</title>
        <authorList>
            <person name="Hellsten U."/>
            <person name="Harland R.M."/>
            <person name="Gilchrist M.J."/>
            <person name="Hendrix D."/>
            <person name="Jurka J."/>
            <person name="Kapitonov V."/>
            <person name="Ovcharenko I."/>
            <person name="Putnam N.H."/>
            <person name="Shu S."/>
            <person name="Taher L."/>
            <person name="Blitz I.L."/>
            <person name="Blumberg B."/>
            <person name="Dichmann D.S."/>
            <person name="Dubchak I."/>
            <person name="Amaya E."/>
            <person name="Detter J.C."/>
            <person name="Fletcher R."/>
            <person name="Gerhard D.S."/>
            <person name="Goodstein D."/>
            <person name="Graves T."/>
            <person name="Grigoriev I.V."/>
            <person name="Grimwood J."/>
            <person name="Kawashima T."/>
            <person name="Lindquist E."/>
            <person name="Lucas S.M."/>
            <person name="Mead P.E."/>
            <person name="Mitros T."/>
            <person name="Ogino H."/>
            <person name="Ohta Y."/>
            <person name="Poliakov A.V."/>
            <person name="Pollet N."/>
            <person name="Robert J."/>
            <person name="Salamov A."/>
            <person name="Sater A.K."/>
            <person name="Schmutz J."/>
            <person name="Terry A."/>
            <person name="Vize P.D."/>
            <person name="Warren W.C."/>
            <person name="Wells D."/>
            <person name="Wills A."/>
            <person name="Wilson R.K."/>
            <person name="Zimmerman L.B."/>
            <person name="Zorn A.M."/>
            <person name="Grainger R."/>
            <person name="Grammer T."/>
            <person name="Khokha M.K."/>
            <person name="Richardson P.M."/>
            <person name="Rokhsar D.S."/>
        </authorList>
    </citation>
    <scope>NUCLEOTIDE SEQUENCE [LARGE SCALE GENOMIC DNA]</scope>
    <source>
        <strain evidence="9">Nigerian</strain>
    </source>
</reference>
<name>Q28HM9_XENTR</name>
<dbReference type="STRING" id="8364.ENSXETP00000038004"/>
<evidence type="ECO:0000259" key="7">
    <source>
        <dbReference type="PROSITE" id="PS51034"/>
    </source>
</evidence>
<dbReference type="AlphaFoldDB" id="Q28HM9"/>
<dbReference type="GO" id="GO:0005201">
    <property type="term" value="F:extracellular matrix structural constituent"/>
    <property type="evidence" value="ECO:0000318"/>
    <property type="project" value="GO_Central"/>
</dbReference>
<evidence type="ECO:0000313" key="9">
    <source>
        <dbReference type="Ensembl" id="ENSXETP00000058981"/>
    </source>
</evidence>
<dbReference type="Bgee" id="ENSXETG00000026899">
    <property type="expression patterns" value="Expressed in fin and 2 other cell types or tissues"/>
</dbReference>
<dbReference type="RefSeq" id="NP_001037911.1">
    <property type="nucleotide sequence ID" value="NM_001044446.1"/>
</dbReference>
<dbReference type="PANTHER" id="PTHR14002">
    <property type="entry name" value="ENDOGLIN/TGF-BETA RECEPTOR TYPE III"/>
    <property type="match status" value="1"/>
</dbReference>
<keyword evidence="2" id="KW-0964">Secreted</keyword>
<dbReference type="PROSITE" id="PS51034">
    <property type="entry name" value="ZP_2"/>
    <property type="match status" value="1"/>
</dbReference>
<dbReference type="EMBL" id="CR760814">
    <property type="protein sequence ID" value="CAJ83223.1"/>
    <property type="molecule type" value="mRNA"/>
</dbReference>
<dbReference type="InterPro" id="IPR055355">
    <property type="entry name" value="ZP-C"/>
</dbReference>
<reference evidence="9" key="3">
    <citation type="submission" date="2020-05" db="UniProtKB">
        <authorList>
            <consortium name="Ensembl"/>
        </authorList>
    </citation>
    <scope>IDENTIFICATION</scope>
</reference>
<keyword evidence="3 6" id="KW-0732">Signal</keyword>
<dbReference type="ExpressionAtlas" id="Q28HM9">
    <property type="expression patterns" value="baseline"/>
</dbReference>
<evidence type="ECO:0000256" key="3">
    <source>
        <dbReference type="ARBA" id="ARBA00022729"/>
    </source>
</evidence>
<reference evidence="11" key="4">
    <citation type="submission" date="2025-04" db="UniProtKB">
        <authorList>
            <consortium name="RefSeq"/>
        </authorList>
    </citation>
    <scope>IDENTIFICATION</scope>
</reference>
<dbReference type="HOGENOM" id="CLU_637046_0_0_1"/>
<evidence type="ECO:0000256" key="1">
    <source>
        <dbReference type="ARBA" id="ARBA00004613"/>
    </source>
</evidence>
<dbReference type="AGR" id="Xenbase:XB-GENE-486394"/>
<dbReference type="OMA" id="HAGAACY"/>
<evidence type="ECO:0000313" key="10">
    <source>
        <dbReference type="Proteomes" id="UP000008143"/>
    </source>
</evidence>
<dbReference type="CTD" id="733520"/>
<sequence>MKYIYLIVLAALLRHAGAACYNGTDPALCTTCSGSCFDNNGCMCSDDETIPCVPTACQMTTMSLCCPSGYFWNSDLSCCSDTLICDPPCLSDEMCVSVSNVATCACNDSAYSGKTIADFSPSVSCNTVTMTISVSQCLLAHLGYDYTNMHLLNSSLAACRYSYSEIINNSSVRKVQLRVEDGWCGTIMTFDSTKLYYKNSLYIGIQNKSIITVSPMLLNFTCSYNLTMETSLIYALKPIQNTVTLPGPNGTGSYALTMAAYLNPNFISPIQADDTVEVGTLIYLGLFVANADGTAFSLRVEECYATPTNDPTDVNRVYIVRGGCAYTNDGVESVVKENGKSLEAQIQVSTFSFQGQLDVFIFCNATLCPKTQQCNMCTYNTRLARTSSTSFAQTAINIPLDYTSYLNSGSQTAVSWAVMLSFLVVLLKMNI</sequence>
<dbReference type="GeneID" id="733520"/>
<dbReference type="PaxDb" id="8364-ENSXETP00000058981"/>
<dbReference type="InterPro" id="IPR001507">
    <property type="entry name" value="ZP_dom"/>
</dbReference>
<accession>Q28HM9</accession>
<dbReference type="GeneTree" id="ENSGT00940000156038"/>
<gene>
    <name evidence="9 11 12" type="primary">thdl18</name>
    <name evidence="11" type="synonym">gene18</name>
    <name evidence="8" type="ORF">TTpA005b18.1-001</name>
</gene>
<reference evidence="8" key="1">
    <citation type="submission" date="2006-10" db="EMBL/GenBank/DDBJ databases">
        <authorList>
            <person name="Amaya E."/>
            <person name="Ashurst J.L."/>
            <person name="Bonfield J.K."/>
            <person name="Croning M.D.R."/>
            <person name="Chen C-K."/>
            <person name="Davies R.M."/>
            <person name="Francis M.D."/>
            <person name="Garrett N."/>
            <person name="Gilchrist M.J."/>
            <person name="Grafham D.V."/>
            <person name="McLaren S.R."/>
            <person name="Papalopulu N."/>
            <person name="Rogers J."/>
            <person name="Smith J.C."/>
            <person name="Taylor R.G."/>
            <person name="Voigt J."/>
            <person name="Zorn A.M."/>
        </authorList>
    </citation>
    <scope>NUCLEOTIDE SEQUENCE</scope>
</reference>
<dbReference type="GO" id="GO:0031012">
    <property type="term" value="C:extracellular matrix"/>
    <property type="evidence" value="ECO:0000318"/>
    <property type="project" value="GO_Central"/>
</dbReference>
<keyword evidence="4" id="KW-1015">Disulfide bond</keyword>
<keyword evidence="5" id="KW-0325">Glycoprotein</keyword>
<dbReference type="SMART" id="SM00241">
    <property type="entry name" value="ZP"/>
    <property type="match status" value="1"/>
</dbReference>
<protein>
    <submittedName>
        <fullName evidence="8">Novel protein similar to xl18</fullName>
    </submittedName>
    <submittedName>
        <fullName evidence="9 11">Thyroid hormone down-regulated protein (gene 18)</fullName>
    </submittedName>
</protein>
<evidence type="ECO:0000313" key="12">
    <source>
        <dbReference type="Xenbase" id="XB-GENE-486394"/>
    </source>
</evidence>
<feature type="domain" description="ZP" evidence="7">
    <location>
        <begin position="124"/>
        <end position="384"/>
    </location>
</feature>
<feature type="chain" id="PRO_5033206272" evidence="6 11">
    <location>
        <begin position="19"/>
        <end position="431"/>
    </location>
</feature>
<dbReference type="GO" id="GO:0005576">
    <property type="term" value="C:extracellular region"/>
    <property type="evidence" value="ECO:0007669"/>
    <property type="project" value="UniProtKB-SubCell"/>
</dbReference>
<dbReference type="Ensembl" id="ENSXETT00000064808">
    <property type="protein sequence ID" value="ENSXETP00000058981"/>
    <property type="gene ID" value="ENSXETG00000026899"/>
</dbReference>
<comment type="subcellular location">
    <subcellularLocation>
        <location evidence="1">Secreted</location>
    </subcellularLocation>
</comment>
<evidence type="ECO:0000256" key="4">
    <source>
        <dbReference type="ARBA" id="ARBA00023157"/>
    </source>
</evidence>
<dbReference type="Gene3D" id="2.60.40.3210">
    <property type="entry name" value="Zona pellucida, ZP-N domain"/>
    <property type="match status" value="1"/>
</dbReference>
<dbReference type="KEGG" id="xtr:733520"/>
<dbReference type="PANTHER" id="PTHR14002:SF49">
    <property type="entry name" value="PANCREATIC SECRETORY GRANULE MEMBRANE MAJOR GLYCOPROTEIN GP2-LIKE"/>
    <property type="match status" value="1"/>
</dbReference>
<dbReference type="eggNOG" id="ENOG502QT6B">
    <property type="taxonomic scope" value="Eukaryota"/>
</dbReference>
<accession>F7BWM4</accession>
<dbReference type="InterPro" id="IPR017977">
    <property type="entry name" value="ZP_dom_CS"/>
</dbReference>
<dbReference type="Xenbase" id="XB-GENE-486394">
    <property type="gene designation" value="thdl18"/>
</dbReference>
<dbReference type="Pfam" id="PF00100">
    <property type="entry name" value="Zona_pellucida"/>
    <property type="match status" value="1"/>
</dbReference>
<keyword evidence="10" id="KW-1185">Reference proteome</keyword>
<organism evidence="8">
    <name type="scientific">Xenopus tropicalis</name>
    <name type="common">Western clawed frog</name>
    <name type="synonym">Silurana tropicalis</name>
    <dbReference type="NCBI Taxonomy" id="8364"/>
    <lineage>
        <taxon>Eukaryota</taxon>
        <taxon>Metazoa</taxon>
        <taxon>Chordata</taxon>
        <taxon>Craniata</taxon>
        <taxon>Vertebrata</taxon>
        <taxon>Euteleostomi</taxon>
        <taxon>Amphibia</taxon>
        <taxon>Batrachia</taxon>
        <taxon>Anura</taxon>
        <taxon>Pipoidea</taxon>
        <taxon>Pipidae</taxon>
        <taxon>Xenopodinae</taxon>
        <taxon>Xenopus</taxon>
        <taxon>Silurana</taxon>
    </lineage>
</organism>
<dbReference type="InterPro" id="IPR042235">
    <property type="entry name" value="ZP-C_dom"/>
</dbReference>
<evidence type="ECO:0000313" key="8">
    <source>
        <dbReference type="EMBL" id="CAJ83223.1"/>
    </source>
</evidence>
<dbReference type="Proteomes" id="UP000008143">
    <property type="component" value="Chromosome 2"/>
</dbReference>
<proteinExistence type="evidence at transcript level"/>
<dbReference type="PROSITE" id="PS00682">
    <property type="entry name" value="ZP_1"/>
    <property type="match status" value="1"/>
</dbReference>
<evidence type="ECO:0000256" key="5">
    <source>
        <dbReference type="ARBA" id="ARBA00023180"/>
    </source>
</evidence>
<evidence type="ECO:0000256" key="6">
    <source>
        <dbReference type="SAM" id="SignalP"/>
    </source>
</evidence>
<feature type="signal peptide" evidence="6">
    <location>
        <begin position="1"/>
        <end position="18"/>
    </location>
</feature>
<evidence type="ECO:0000256" key="2">
    <source>
        <dbReference type="ARBA" id="ARBA00022525"/>
    </source>
</evidence>